<keyword evidence="4" id="KW-1185">Reference proteome</keyword>
<protein>
    <submittedName>
        <fullName evidence="3">Uncharacterized protein</fullName>
    </submittedName>
</protein>
<dbReference type="KEGG" id="mig:Metig_0812"/>
<organism evidence="4">
    <name type="scientific">Methanotorris igneus (strain DSM 5666 / JCM 11834 / Kol 5)</name>
    <dbReference type="NCBI Taxonomy" id="880724"/>
    <lineage>
        <taxon>Archaea</taxon>
        <taxon>Methanobacteriati</taxon>
        <taxon>Methanobacteriota</taxon>
        <taxon>Methanomada group</taxon>
        <taxon>Methanococci</taxon>
        <taxon>Methanococcales</taxon>
        <taxon>Methanocaldococcaceae</taxon>
        <taxon>Methanotorris</taxon>
    </lineage>
</organism>
<dbReference type="EMBL" id="CP002737">
    <property type="protein sequence ID" value="AEF96357.1"/>
    <property type="molecule type" value="Genomic_DNA"/>
</dbReference>
<name>F6BCZ6_METIK</name>
<keyword evidence="2" id="KW-0812">Transmembrane</keyword>
<feature type="transmembrane region" description="Helical" evidence="2">
    <location>
        <begin position="135"/>
        <end position="152"/>
    </location>
</feature>
<feature type="region of interest" description="Disordered" evidence="1">
    <location>
        <begin position="110"/>
        <end position="132"/>
    </location>
</feature>
<sequence length="157" mass="17730">MSKVHAEWDNEGTYEFDIPDGHYYYVVFNVTNTSCKGYFYLNSLSYSIEGGSSISTFSNNGIYKLTFKNDKYYMINVYTQNNHTTMNISTKDGHHVNFLVYDENGTLVYPSQNPPTTTTTNPQNDDSSSSTKTPIPLGAIILTLIAIPLIILRKKVK</sequence>
<dbReference type="AlphaFoldDB" id="F6BCZ6"/>
<dbReference type="HOGENOM" id="CLU_1674011_0_0_2"/>
<evidence type="ECO:0000313" key="4">
    <source>
        <dbReference type="Proteomes" id="UP000009227"/>
    </source>
</evidence>
<keyword evidence="2" id="KW-0472">Membrane</keyword>
<gene>
    <name evidence="3" type="ordered locus">Metig_0812</name>
</gene>
<dbReference type="STRING" id="880724.Metig_0812"/>
<keyword evidence="2" id="KW-1133">Transmembrane helix</keyword>
<evidence type="ECO:0000256" key="2">
    <source>
        <dbReference type="SAM" id="Phobius"/>
    </source>
</evidence>
<evidence type="ECO:0000256" key="1">
    <source>
        <dbReference type="SAM" id="MobiDB-lite"/>
    </source>
</evidence>
<proteinExistence type="predicted"/>
<evidence type="ECO:0000313" key="3">
    <source>
        <dbReference type="EMBL" id="AEF96357.1"/>
    </source>
</evidence>
<reference evidence="3 4" key="1">
    <citation type="submission" date="2011-05" db="EMBL/GenBank/DDBJ databases">
        <title>Complete sequence of Methanotorris igneus Kol 5.</title>
        <authorList>
            <consortium name="US DOE Joint Genome Institute"/>
            <person name="Lucas S."/>
            <person name="Han J."/>
            <person name="Lapidus A."/>
            <person name="Cheng J.-F."/>
            <person name="Goodwin L."/>
            <person name="Pitluck S."/>
            <person name="Peters L."/>
            <person name="Mikhailova N."/>
            <person name="Chertkov O."/>
            <person name="Han C."/>
            <person name="Tapia R."/>
            <person name="Land M."/>
            <person name="Hauser L."/>
            <person name="Kyrpides N."/>
            <person name="Ivanova N."/>
            <person name="Pagani I."/>
            <person name="Sieprawska-Lupa M."/>
            <person name="Whitman W."/>
            <person name="Woyke T."/>
        </authorList>
    </citation>
    <scope>NUCLEOTIDE SEQUENCE [LARGE SCALE GENOMIC DNA]</scope>
    <source>
        <strain evidence="4">DSM 5666 / JCM 11834 / Kol 5</strain>
    </source>
</reference>
<dbReference type="Proteomes" id="UP000009227">
    <property type="component" value="Chromosome"/>
</dbReference>
<accession>F6BCZ6</accession>